<comment type="caution">
    <text evidence="1">The sequence shown here is derived from an EMBL/GenBank/DDBJ whole genome shotgun (WGS) entry which is preliminary data.</text>
</comment>
<sequence>MDKSWITKPQNTVKYEWGHRCVDDQVICPRSKCGFRKWKTRDVDTHFGSITGNLKEKLVMSQVIIFQMHSKTTLLMKILKEI</sequence>
<accession>A0A2G9I2D2</accession>
<reference evidence="2" key="1">
    <citation type="journal article" date="2018" name="Gigascience">
        <title>Genome assembly of the Pink Ipe (Handroanthus impetiginosus, Bignoniaceae), a highly valued, ecologically keystone Neotropical timber forest tree.</title>
        <authorList>
            <person name="Silva-Junior O.B."/>
            <person name="Grattapaglia D."/>
            <person name="Novaes E."/>
            <person name="Collevatti R.G."/>
        </authorList>
    </citation>
    <scope>NUCLEOTIDE SEQUENCE [LARGE SCALE GENOMIC DNA]</scope>
    <source>
        <strain evidence="2">cv. UFG-1</strain>
    </source>
</reference>
<protein>
    <submittedName>
        <fullName evidence="1">Uncharacterized protein</fullName>
    </submittedName>
</protein>
<dbReference type="AlphaFoldDB" id="A0A2G9I2D2"/>
<gene>
    <name evidence="1" type="ORF">CDL12_03504</name>
</gene>
<organism evidence="1 2">
    <name type="scientific">Handroanthus impetiginosus</name>
    <dbReference type="NCBI Taxonomy" id="429701"/>
    <lineage>
        <taxon>Eukaryota</taxon>
        <taxon>Viridiplantae</taxon>
        <taxon>Streptophyta</taxon>
        <taxon>Embryophyta</taxon>
        <taxon>Tracheophyta</taxon>
        <taxon>Spermatophyta</taxon>
        <taxon>Magnoliopsida</taxon>
        <taxon>eudicotyledons</taxon>
        <taxon>Gunneridae</taxon>
        <taxon>Pentapetalae</taxon>
        <taxon>asterids</taxon>
        <taxon>lamiids</taxon>
        <taxon>Lamiales</taxon>
        <taxon>Bignoniaceae</taxon>
        <taxon>Crescentiina</taxon>
        <taxon>Tabebuia alliance</taxon>
        <taxon>Handroanthus</taxon>
    </lineage>
</organism>
<evidence type="ECO:0000313" key="1">
    <source>
        <dbReference type="EMBL" id="PIN23770.1"/>
    </source>
</evidence>
<evidence type="ECO:0000313" key="2">
    <source>
        <dbReference type="Proteomes" id="UP000231279"/>
    </source>
</evidence>
<dbReference type="OrthoDB" id="1422751at2759"/>
<proteinExistence type="predicted"/>
<keyword evidence="2" id="KW-1185">Reference proteome</keyword>
<dbReference type="EMBL" id="NKXS01000507">
    <property type="protein sequence ID" value="PIN23770.1"/>
    <property type="molecule type" value="Genomic_DNA"/>
</dbReference>
<name>A0A2G9I2D2_9LAMI</name>
<dbReference type="Proteomes" id="UP000231279">
    <property type="component" value="Unassembled WGS sequence"/>
</dbReference>